<comment type="caution">
    <text evidence="1">The sequence shown here is derived from an EMBL/GenBank/DDBJ whole genome shotgun (WGS) entry which is preliminary data.</text>
</comment>
<name>A0ACC3BDH2_9EURO</name>
<keyword evidence="2" id="KW-1185">Reference proteome</keyword>
<accession>A0ACC3BDH2</accession>
<proteinExistence type="predicted"/>
<dbReference type="Proteomes" id="UP001177260">
    <property type="component" value="Unassembled WGS sequence"/>
</dbReference>
<gene>
    <name evidence="1" type="ORF">N8T08_008515</name>
</gene>
<evidence type="ECO:0000313" key="1">
    <source>
        <dbReference type="EMBL" id="KAK1148630.1"/>
    </source>
</evidence>
<dbReference type="EMBL" id="JAOPJF010000006">
    <property type="protein sequence ID" value="KAK1148630.1"/>
    <property type="molecule type" value="Genomic_DNA"/>
</dbReference>
<protein>
    <submittedName>
        <fullName evidence="1">Uncharacterized protein</fullName>
    </submittedName>
</protein>
<reference evidence="1 2" key="1">
    <citation type="journal article" date="2023" name="ACS Omega">
        <title>Identification of the Neoaspergillic Acid Biosynthesis Gene Cluster by Establishing an In Vitro CRISPR-Ribonucleoprotein Genetic System in Aspergillus melleus.</title>
        <authorList>
            <person name="Yuan B."/>
            <person name="Grau M.F."/>
            <person name="Murata R.M."/>
            <person name="Torok T."/>
            <person name="Venkateswaran K."/>
            <person name="Stajich J.E."/>
            <person name="Wang C.C.C."/>
        </authorList>
    </citation>
    <scope>NUCLEOTIDE SEQUENCE [LARGE SCALE GENOMIC DNA]</scope>
    <source>
        <strain evidence="1 2">IMV 1140</strain>
    </source>
</reference>
<organism evidence="1 2">
    <name type="scientific">Aspergillus melleus</name>
    <dbReference type="NCBI Taxonomy" id="138277"/>
    <lineage>
        <taxon>Eukaryota</taxon>
        <taxon>Fungi</taxon>
        <taxon>Dikarya</taxon>
        <taxon>Ascomycota</taxon>
        <taxon>Pezizomycotina</taxon>
        <taxon>Eurotiomycetes</taxon>
        <taxon>Eurotiomycetidae</taxon>
        <taxon>Eurotiales</taxon>
        <taxon>Aspergillaceae</taxon>
        <taxon>Aspergillus</taxon>
        <taxon>Aspergillus subgen. Circumdati</taxon>
    </lineage>
</organism>
<evidence type="ECO:0000313" key="2">
    <source>
        <dbReference type="Proteomes" id="UP001177260"/>
    </source>
</evidence>
<sequence length="203" mass="22061">MSYCEGFLDSKGKKDLTGCSKRSMLFSFDPSEVLLEKTGNSTSLQGLGWPDAISEDFRAFRVTHQSLGVLYCMGVGLAGLAILARLFFMLFRKTRQSAIELASLLTGFIMISIASIVATVIMFQFVNLVNYHGETSDVTAQYGRKFLAMSWAAAGLLLVGSVASLAMVLVDRGRAEEEPPSPPRPDTPKSEMGGDTESVKLKE</sequence>